<protein>
    <submittedName>
        <fullName evidence="3">Amidohydrolase 2</fullName>
    </submittedName>
</protein>
<dbReference type="GO" id="GO:0016831">
    <property type="term" value="F:carboxy-lyase activity"/>
    <property type="evidence" value="ECO:0007669"/>
    <property type="project" value="InterPro"/>
</dbReference>
<evidence type="ECO:0000313" key="3">
    <source>
        <dbReference type="EMBL" id="ADK81215.1"/>
    </source>
</evidence>
<dbReference type="GO" id="GO:0016787">
    <property type="term" value="F:hydrolase activity"/>
    <property type="evidence" value="ECO:0007669"/>
    <property type="project" value="InterPro"/>
</dbReference>
<sequence>MDKVVDVHAHVGSSAALYVGGSIDVVLDRMKKNGITHSVVSPIPGYQDPEGVVSSRKMNVQVAEIQKSHSDIFPMALAVAEARHGKPALAEVDYALGELGLAGLMFHHDFGGVAMHEPIMHDILTEVMHHGKHMIVEVHTAQHSMLEPPFSLWILAEKFPDIEFICGHPMMSQIQLDNMVAIAKHCPNVWFDTCCMWNHNNLIETAIEKLGSSEKILFGSDNPYFIEDLCIDKLLIDESDLTEDDRDNIFFRNFERLFEIAGGRNA</sequence>
<dbReference type="OrthoDB" id="9771932at2"/>
<evidence type="ECO:0000256" key="1">
    <source>
        <dbReference type="ARBA" id="ARBA00023239"/>
    </source>
</evidence>
<dbReference type="RefSeq" id="WP_013254679.1">
    <property type="nucleotide sequence ID" value="NC_014364.1"/>
</dbReference>
<keyword evidence="4" id="KW-1185">Reference proteome</keyword>
<dbReference type="AlphaFoldDB" id="E1R329"/>
<dbReference type="Proteomes" id="UP000002318">
    <property type="component" value="Chromosome"/>
</dbReference>
<dbReference type="eggNOG" id="COG2159">
    <property type="taxonomic scope" value="Bacteria"/>
</dbReference>
<reference evidence="3 4" key="1">
    <citation type="journal article" date="2010" name="Stand. Genomic Sci.">
        <title>Complete genome sequence of Spirochaeta smaragdinae type strain (SEBR 4228).</title>
        <authorList>
            <person name="Mavromatis K."/>
            <person name="Yasawong M."/>
            <person name="Chertkov O."/>
            <person name="Lapidus A."/>
            <person name="Lucas S."/>
            <person name="Nolan M."/>
            <person name="Del Rio T.G."/>
            <person name="Tice H."/>
            <person name="Cheng J.F."/>
            <person name="Pitluck S."/>
            <person name="Liolios K."/>
            <person name="Ivanova N."/>
            <person name="Tapia R."/>
            <person name="Han C."/>
            <person name="Bruce D."/>
            <person name="Goodwin L."/>
            <person name="Pati A."/>
            <person name="Chen A."/>
            <person name="Palaniappan K."/>
            <person name="Land M."/>
            <person name="Hauser L."/>
            <person name="Chang Y.J."/>
            <person name="Jeffries C.D."/>
            <person name="Detter J.C."/>
            <person name="Rohde M."/>
            <person name="Brambilla E."/>
            <person name="Spring S."/>
            <person name="Goker M."/>
            <person name="Sikorski J."/>
            <person name="Woyke T."/>
            <person name="Bristow J."/>
            <person name="Eisen J.A."/>
            <person name="Markowitz V."/>
            <person name="Hugenholtz P."/>
            <person name="Klenk H.P."/>
            <person name="Kyrpides N.C."/>
        </authorList>
    </citation>
    <scope>NUCLEOTIDE SEQUENCE [LARGE SCALE GENOMIC DNA]</scope>
    <source>
        <strain evidence="4">DSM 11293 / JCM 15392 / SEBR 4228</strain>
    </source>
</reference>
<evidence type="ECO:0000259" key="2">
    <source>
        <dbReference type="Pfam" id="PF04909"/>
    </source>
</evidence>
<dbReference type="PANTHER" id="PTHR21240">
    <property type="entry name" value="2-AMINO-3-CARBOXYLMUCONATE-6-SEMIALDEHYDE DECARBOXYLASE"/>
    <property type="match status" value="1"/>
</dbReference>
<dbReference type="EMBL" id="CP002116">
    <property type="protein sequence ID" value="ADK81215.1"/>
    <property type="molecule type" value="Genomic_DNA"/>
</dbReference>
<dbReference type="InterPro" id="IPR032465">
    <property type="entry name" value="ACMSD"/>
</dbReference>
<feature type="domain" description="Amidohydrolase-related" evidence="2">
    <location>
        <begin position="57"/>
        <end position="259"/>
    </location>
</feature>
<keyword evidence="1" id="KW-0456">Lyase</keyword>
<dbReference type="SUPFAM" id="SSF51556">
    <property type="entry name" value="Metallo-dependent hydrolases"/>
    <property type="match status" value="1"/>
</dbReference>
<accession>E1R329</accession>
<dbReference type="STRING" id="573413.Spirs_2094"/>
<dbReference type="KEGG" id="ssm:Spirs_2094"/>
<dbReference type="Gene3D" id="3.20.20.140">
    <property type="entry name" value="Metal-dependent hydrolases"/>
    <property type="match status" value="1"/>
</dbReference>
<dbReference type="Pfam" id="PF04909">
    <property type="entry name" value="Amidohydro_2"/>
    <property type="match status" value="1"/>
</dbReference>
<dbReference type="HOGENOM" id="CLU_1045490_0_0_12"/>
<name>E1R329_SEDSS</name>
<dbReference type="InterPro" id="IPR032466">
    <property type="entry name" value="Metal_Hydrolase"/>
</dbReference>
<dbReference type="InterPro" id="IPR006680">
    <property type="entry name" value="Amidohydro-rel"/>
</dbReference>
<proteinExistence type="predicted"/>
<organism evidence="3 4">
    <name type="scientific">Sediminispirochaeta smaragdinae (strain DSM 11293 / JCM 15392 / SEBR 4228)</name>
    <name type="common">Spirochaeta smaragdinae</name>
    <dbReference type="NCBI Taxonomy" id="573413"/>
    <lineage>
        <taxon>Bacteria</taxon>
        <taxon>Pseudomonadati</taxon>
        <taxon>Spirochaetota</taxon>
        <taxon>Spirochaetia</taxon>
        <taxon>Spirochaetales</taxon>
        <taxon>Spirochaetaceae</taxon>
        <taxon>Sediminispirochaeta</taxon>
    </lineage>
</organism>
<evidence type="ECO:0000313" key="4">
    <source>
        <dbReference type="Proteomes" id="UP000002318"/>
    </source>
</evidence>
<gene>
    <name evidence="3" type="ordered locus">Spirs_2094</name>
</gene>